<accession>A0A2V3ZWK1</accession>
<name>A0A2V3ZWK1_9BACT</name>
<keyword evidence="2" id="KW-1185">Reference proteome</keyword>
<sequence>MKNDFQKLTIRCTFEISNQENDRVKTILERNMNTTNLLSKLINSNKLETVKGLNQALECIGVDQDSKKMNQNQVNEIKSLIIQKFTDLVDLKGLVESIKDSVSVEELECFKRELSLKMDNTYSITQAPVYGKRMETLKSCFEEVSGDSVL</sequence>
<evidence type="ECO:0000313" key="2">
    <source>
        <dbReference type="Proteomes" id="UP000248079"/>
    </source>
</evidence>
<protein>
    <submittedName>
        <fullName evidence="1">Uncharacterized protein</fullName>
    </submittedName>
</protein>
<organism evidence="1 2">
    <name type="scientific">Marinifilum breve</name>
    <dbReference type="NCBI Taxonomy" id="2184082"/>
    <lineage>
        <taxon>Bacteria</taxon>
        <taxon>Pseudomonadati</taxon>
        <taxon>Bacteroidota</taxon>
        <taxon>Bacteroidia</taxon>
        <taxon>Marinilabiliales</taxon>
        <taxon>Marinifilaceae</taxon>
    </lineage>
</organism>
<dbReference type="AlphaFoldDB" id="A0A2V3ZWK1"/>
<gene>
    <name evidence="1" type="ORF">DF185_20110</name>
</gene>
<proteinExistence type="predicted"/>
<reference evidence="1 2" key="1">
    <citation type="submission" date="2018-05" db="EMBL/GenBank/DDBJ databases">
        <title>Marinifilum breve JC075T sp. nov., a marine bacterium isolated from Yongle Blue Hole in the South China Sea.</title>
        <authorList>
            <person name="Fu T."/>
        </authorList>
    </citation>
    <scope>NUCLEOTIDE SEQUENCE [LARGE SCALE GENOMIC DNA]</scope>
    <source>
        <strain evidence="1 2">JC075</strain>
    </source>
</reference>
<comment type="caution">
    <text evidence="1">The sequence shown here is derived from an EMBL/GenBank/DDBJ whole genome shotgun (WGS) entry which is preliminary data.</text>
</comment>
<evidence type="ECO:0000313" key="1">
    <source>
        <dbReference type="EMBL" id="PXX96946.1"/>
    </source>
</evidence>
<dbReference type="EMBL" id="QFLI01000011">
    <property type="protein sequence ID" value="PXX96946.1"/>
    <property type="molecule type" value="Genomic_DNA"/>
</dbReference>
<dbReference type="Proteomes" id="UP000248079">
    <property type="component" value="Unassembled WGS sequence"/>
</dbReference>